<dbReference type="InterPro" id="IPR018833">
    <property type="entry name" value="Rv2993c-like_N"/>
</dbReference>
<feature type="domain" description="Rv2993c-like N-terminal" evidence="4">
    <location>
        <begin position="1"/>
        <end position="51"/>
    </location>
</feature>
<dbReference type="Gene3D" id="3.90.850.10">
    <property type="entry name" value="Fumarylacetoacetase-like, C-terminal domain"/>
    <property type="match status" value="1"/>
</dbReference>
<dbReference type="Proteomes" id="UP000272015">
    <property type="component" value="Unassembled WGS sequence"/>
</dbReference>
<dbReference type="PANTHER" id="PTHR42796">
    <property type="entry name" value="FUMARYLACETOACETATE HYDROLASE DOMAIN-CONTAINING PROTEIN 2A-RELATED"/>
    <property type="match status" value="1"/>
</dbReference>
<dbReference type="InterPro" id="IPR036663">
    <property type="entry name" value="Fumarylacetoacetase_C_sf"/>
</dbReference>
<evidence type="ECO:0000259" key="3">
    <source>
        <dbReference type="Pfam" id="PF01557"/>
    </source>
</evidence>
<dbReference type="RefSeq" id="WP_119976760.1">
    <property type="nucleotide sequence ID" value="NZ_JBHSQA010000002.1"/>
</dbReference>
<dbReference type="SUPFAM" id="SSF56529">
    <property type="entry name" value="FAH"/>
    <property type="match status" value="1"/>
</dbReference>
<sequence>MKIARFSHEGAIAFGIVDDDELVVLEKDPMFAGYGTTGERIAINTVKLLSPVIPRSKVVVMGSDFFASAAAEAEAEAESIPREPTFVIKPNTSVVGPGDAIVLPAQSTDVRVAGSLAIIIGTFAKNVAVDDVESVIFGYTVATDVLAQDLAIADGNAARATAFDSFCPLGPVIETEFDVDQVVVHGRINDAQFQNGDTELQVHSIAEIVAFASSVFTLLPGDVILTGSPGLSGALGAPVTAGDTVQVEIPGIGVLANPVRRAA</sequence>
<organism evidence="5 6">
    <name type="scientific">Cryobacterium melibiosiphilum</name>
    <dbReference type="NCBI Taxonomy" id="995039"/>
    <lineage>
        <taxon>Bacteria</taxon>
        <taxon>Bacillati</taxon>
        <taxon>Actinomycetota</taxon>
        <taxon>Actinomycetes</taxon>
        <taxon>Micrococcales</taxon>
        <taxon>Microbacteriaceae</taxon>
        <taxon>Cryobacterium</taxon>
    </lineage>
</organism>
<dbReference type="GO" id="GO:0016787">
    <property type="term" value="F:hydrolase activity"/>
    <property type="evidence" value="ECO:0007669"/>
    <property type="project" value="UniProtKB-KW"/>
</dbReference>
<dbReference type="InterPro" id="IPR011234">
    <property type="entry name" value="Fumarylacetoacetase-like_C"/>
</dbReference>
<protein>
    <submittedName>
        <fullName evidence="5">FAA hydrolase family protein</fullName>
    </submittedName>
</protein>
<dbReference type="InterPro" id="IPR051121">
    <property type="entry name" value="FAH"/>
</dbReference>
<dbReference type="PANTHER" id="PTHR42796:SF4">
    <property type="entry name" value="FUMARYLACETOACETATE HYDROLASE DOMAIN-CONTAINING PROTEIN 2A"/>
    <property type="match status" value="1"/>
</dbReference>
<reference evidence="5 6" key="1">
    <citation type="submission" date="2018-09" db="EMBL/GenBank/DDBJ databases">
        <title>Novel species of Cryobacterium.</title>
        <authorList>
            <person name="Liu Q."/>
            <person name="Xin Y.-H."/>
        </authorList>
    </citation>
    <scope>NUCLEOTIDE SEQUENCE [LARGE SCALE GENOMIC DNA]</scope>
    <source>
        <strain evidence="5 6">Hh39</strain>
    </source>
</reference>
<feature type="domain" description="Fumarylacetoacetase-like C-terminal" evidence="3">
    <location>
        <begin position="69"/>
        <end position="260"/>
    </location>
</feature>
<gene>
    <name evidence="5" type="ORF">D6T64_21725</name>
</gene>
<keyword evidence="5" id="KW-0378">Hydrolase</keyword>
<evidence type="ECO:0000313" key="6">
    <source>
        <dbReference type="Proteomes" id="UP000272015"/>
    </source>
</evidence>
<keyword evidence="2" id="KW-0479">Metal-binding</keyword>
<evidence type="ECO:0000259" key="4">
    <source>
        <dbReference type="Pfam" id="PF10370"/>
    </source>
</evidence>
<accession>A0A3A5MGS7</accession>
<name>A0A3A5MGS7_9MICO</name>
<dbReference type="Pfam" id="PF01557">
    <property type="entry name" value="FAA_hydrolase"/>
    <property type="match status" value="1"/>
</dbReference>
<keyword evidence="6" id="KW-1185">Reference proteome</keyword>
<dbReference type="EMBL" id="QZVS01000097">
    <property type="protein sequence ID" value="RJT84766.1"/>
    <property type="molecule type" value="Genomic_DNA"/>
</dbReference>
<dbReference type="GO" id="GO:0044281">
    <property type="term" value="P:small molecule metabolic process"/>
    <property type="evidence" value="ECO:0007669"/>
    <property type="project" value="UniProtKB-ARBA"/>
</dbReference>
<dbReference type="Pfam" id="PF10370">
    <property type="entry name" value="Rv2993c-like_N"/>
    <property type="match status" value="1"/>
</dbReference>
<dbReference type="OrthoDB" id="9805307at2"/>
<evidence type="ECO:0000256" key="2">
    <source>
        <dbReference type="ARBA" id="ARBA00022723"/>
    </source>
</evidence>
<comment type="similarity">
    <text evidence="1">Belongs to the FAH family.</text>
</comment>
<comment type="caution">
    <text evidence="5">The sequence shown here is derived from an EMBL/GenBank/DDBJ whole genome shotgun (WGS) entry which is preliminary data.</text>
</comment>
<evidence type="ECO:0000313" key="5">
    <source>
        <dbReference type="EMBL" id="RJT84766.1"/>
    </source>
</evidence>
<proteinExistence type="inferred from homology"/>
<evidence type="ECO:0000256" key="1">
    <source>
        <dbReference type="ARBA" id="ARBA00010211"/>
    </source>
</evidence>
<dbReference type="GO" id="GO:0046872">
    <property type="term" value="F:metal ion binding"/>
    <property type="evidence" value="ECO:0007669"/>
    <property type="project" value="UniProtKB-KW"/>
</dbReference>
<dbReference type="AlphaFoldDB" id="A0A3A5MGS7"/>
<dbReference type="Gene3D" id="2.30.30.370">
    <property type="entry name" value="FAH"/>
    <property type="match status" value="1"/>
</dbReference>